<feature type="compositionally biased region" description="Basic and acidic residues" evidence="6">
    <location>
        <begin position="761"/>
        <end position="774"/>
    </location>
</feature>
<evidence type="ECO:0000259" key="8">
    <source>
        <dbReference type="PROSITE" id="PS51194"/>
    </source>
</evidence>
<dbReference type="PROSITE" id="PS51194">
    <property type="entry name" value="HELICASE_CTER"/>
    <property type="match status" value="1"/>
</dbReference>
<feature type="region of interest" description="Disordered" evidence="6">
    <location>
        <begin position="2290"/>
        <end position="2311"/>
    </location>
</feature>
<dbReference type="InterPro" id="IPR011705">
    <property type="entry name" value="BACK"/>
</dbReference>
<dbReference type="InterPro" id="IPR011333">
    <property type="entry name" value="SKP1/BTB/POZ_sf"/>
</dbReference>
<feature type="compositionally biased region" description="Basic and acidic residues" evidence="6">
    <location>
        <begin position="1913"/>
        <end position="1922"/>
    </location>
</feature>
<dbReference type="GO" id="GO:0010114">
    <property type="term" value="P:response to red light"/>
    <property type="evidence" value="ECO:0007669"/>
    <property type="project" value="TreeGrafter"/>
</dbReference>
<feature type="region of interest" description="Disordered" evidence="6">
    <location>
        <begin position="1910"/>
        <end position="1969"/>
    </location>
</feature>
<protein>
    <submittedName>
        <fullName evidence="9">BTB/POZ domain-containing protein POB1</fullName>
    </submittedName>
</protein>
<keyword evidence="10" id="KW-1185">Reference proteome</keyword>
<keyword evidence="3" id="KW-0833">Ubl conjugation pathway</keyword>
<dbReference type="Gene3D" id="6.10.250.1310">
    <property type="match status" value="1"/>
</dbReference>
<feature type="coiled-coil region" evidence="5">
    <location>
        <begin position="1994"/>
        <end position="2021"/>
    </location>
</feature>
<evidence type="ECO:0000256" key="5">
    <source>
        <dbReference type="SAM" id="Coils"/>
    </source>
</evidence>
<feature type="coiled-coil region" evidence="5">
    <location>
        <begin position="2647"/>
        <end position="2682"/>
    </location>
</feature>
<dbReference type="Pfam" id="PF21536">
    <property type="entry name" value="BTB_KLHL33"/>
    <property type="match status" value="1"/>
</dbReference>
<dbReference type="Pfam" id="PF25029">
    <property type="entry name" value="MOM1"/>
    <property type="match status" value="1"/>
</dbReference>
<keyword evidence="4" id="KW-0378">Hydrolase</keyword>
<dbReference type="EMBL" id="JABWDY010042226">
    <property type="protein sequence ID" value="KAF5176795.1"/>
    <property type="molecule type" value="Genomic_DNA"/>
</dbReference>
<reference evidence="9 10" key="1">
    <citation type="submission" date="2020-06" db="EMBL/GenBank/DDBJ databases">
        <title>Transcriptomic and genomic resources for Thalictrum thalictroides and T. hernandezii: Facilitating candidate gene discovery in an emerging model plant lineage.</title>
        <authorList>
            <person name="Arias T."/>
            <person name="Riano-Pachon D.M."/>
            <person name="Di Stilio V.S."/>
        </authorList>
    </citation>
    <scope>NUCLEOTIDE SEQUENCE [LARGE SCALE GENOMIC DNA]</scope>
    <source>
        <strain evidence="10">cv. WT478/WT964</strain>
        <tissue evidence="9">Leaves</tissue>
    </source>
</reference>
<dbReference type="PROSITE" id="PS50097">
    <property type="entry name" value="BTB"/>
    <property type="match status" value="1"/>
</dbReference>
<dbReference type="InterPro" id="IPR049730">
    <property type="entry name" value="SNF2/RAD54-like_C"/>
</dbReference>
<comment type="function">
    <text evidence="1">May act as a substrate-specific adapter of an E3 ubiquitin-protein ligase complex (CUL3-RBX1-BTB) which mediates the ubiquitination and subsequent proteasomal degradation of target proteins.</text>
</comment>
<keyword evidence="5" id="KW-0175">Coiled coil</keyword>
<dbReference type="SUPFAM" id="SSF49599">
    <property type="entry name" value="TRAF domain-like"/>
    <property type="match status" value="1"/>
</dbReference>
<evidence type="ECO:0000313" key="9">
    <source>
        <dbReference type="EMBL" id="KAF5176795.1"/>
    </source>
</evidence>
<feature type="region of interest" description="Disordered" evidence="6">
    <location>
        <begin position="761"/>
        <end position="799"/>
    </location>
</feature>
<dbReference type="InterPro" id="IPR000210">
    <property type="entry name" value="BTB/POZ_dom"/>
</dbReference>
<dbReference type="GO" id="GO:0005634">
    <property type="term" value="C:nucleus"/>
    <property type="evidence" value="ECO:0007669"/>
    <property type="project" value="TreeGrafter"/>
</dbReference>
<feature type="compositionally biased region" description="Basic residues" evidence="6">
    <location>
        <begin position="703"/>
        <end position="712"/>
    </location>
</feature>
<dbReference type="InterPro" id="IPR045890">
    <property type="entry name" value="POB1-like"/>
</dbReference>
<sequence length="2747" mass="306737">MDSDSSEGSKDGFLSDRDFGFAFNDSNFSDRTLRIEIVDGMAECKSDGEGCNSISDWARNRKRRREEIKKDNATELSVYREEHILNLNLAQFDAEEPGPYENQDEEAVAMIGDSQSGNEAVQGNSSPTSSMDCSMDSVVRVRIIHISSPILAARSPFFYKLFSNGMRESEQRHVTLRISASEEAALMDLLSFMYSNTLSANTAPALLDILMAADKYEVASCMRSCSRKLRNLPMTPESALLYLELPSSILMAEAVQPLTDAAKQYLAARYKDITKFQDEVLNLPLAGIEAIFSSDDLQIASEDAVYDFMLKWARTHFPRLEDRREVLGRRLIRLIRFPFMTCRKLRKVLTCSDFDHDLASKAVLDALFFKAETPHRQRTLAAEESAAISRCFVERAYKYRPVKVVEFEAPRQQCVVFLDLKREECANLFPQGRVYSQAFHLGGQGFFLSAHCNMDQQNNFNCFGLFLGMQEKGSVSFSVEYEFAARTKATEEYVSKYKGNYTFTGGKAVGYRNLFALSWLPFMAEDSQLNYRTQGRKGQILKEGGDFSQIMTIITRSGHKLKDGDKDSKRTHINGKGSAASGSTNLDASGLRRSASETLVKKQRSSSPVNLPTSATVEKCTPPTAPAKRKSERLEKQRMLCPLSTSERGENQCPSSSRKFEKSPNLLDNKSKKKQDSGNRVEVKNDCIVFGKKRLNAHSYRKSFLKSQPKKTHGPELNKLKEHEETSQGDSFHVEACSSKEVEEVAEGIVRNGVEVEEKHAREVADIASERPSEKSSSSGEIELSHSSRKRTKLSEEFHGSNIRDSSPVFRYRDDILQSSCGVSELADTEKEFSSNSVELCENMEEHGETFRGDNEHVGAHSVKEVEDVAEGIARNREEVKETDVGEGAERASEGRCFGLRNSEAREAKKVEDLKISHSSCKHIKYLRNLVEVQEKYVGEVADIAPEGPCDGLKNPDVGKSNTIEDIVLSHSSSKHIKYLDEFHTSDNGDSSIVPNCSDNSLQTSPAVSGKEAFIDAEIASSFNLVELSGNRKEQDETSQGDDNHLEASIIKEVESVVEGIVRNGEEVGEKSTEEGVDQTVGSINYGLRKSEAGRSKDVGELFHSNGLNVKCPDEFDSFNNRVSSPISKCNKGTLQLSLGLLANEVVCDVEKVHLDCSSRDKLQKVSTRATSGEKSVSGDCCLEKTHTLNTSKRKLISEEVDSDASMTVANEGLGSSADPITSLPSERTRASFLERCDLCPKRQRFDNNSQRSKMCSCKSGDNNNSCKNSFLEESIAEYPTLPLFIATEGGTNGDVSLKADSGATISKLNKGIAHIAAYERMPDSPNFVEYLVPVRLSNVQLEQYCATLLSNSFSLCSCSKNDPVGALRDILISVRKCCDHPYLVDQSLPNLLTKDLPEVKYLDVGVNASGKLQILDKILSEIKIRGLRVLVLFQSIGGSGRNCIGDILDDFLRQRFGPDSYERVDSGLVKSKKQAALNMFNDKERMRFVFLLEKRACLPSIKLSSVDMVILFDSDWNPLNDLRALQKITIESQLEQIKVFRLYSSCTVEEKVLSLAKQDTVLDSNIQNISCSTNHSLLLWGAYFLFHKLDEFHNGCTPSIVSNIPSEQIFLNDVVQELLSQLPGAGNIVTKNCKYVLKAQQSGASYSKDIILLGEKEIQSTDEELPHVLWANVLTGRHPRWKYASEPSQRNRRKMQNLDDLQKKTQENAEAVKKRKKVVSNTIDQNTLKSCHDDKKKAVSLGEEGVSGTSAGNGSHNLLTSVASANCVNHPVLDQPEMHTVGSEERMNLRDSQKNLLLSLQPVILRLGEILRLPDDVKNLVGKFLEYMMNNHQVSRDPVTIFEAFQISLCWSAASLLKYKIDHKESLSIIKQHLKFQCSHKETEFVYEKMRNLKKKFAHQAKRGNLISEENSSLRDREKQNLHMKTSQSSYCAEQELEDGEIRESPKTPMCPIQLDSSKQKKVTDPENGCGLSKIEFPKSCKEVEETHRQRMRKLHQKQLEELKKNYMKREKEKADLELKHKVESAIIRSVHSKSSAKLEKLKRLDQDFARKREELNIHMEAQQKKLEAMQRTASNEEEMKKDHWLQEAKAGRSVVTYTMLPLPDSGLREESIEEFDQGVVGQENLGSGFRVEHMISCEQGEVDQEKGTTASRISLEKQDTSRVVSVLPAEPVELCDTVPCKVVEVVAMGPLHPTMQICEMGLEMNTLVSESAADAGFKQQRRVCSSDRDTPSLEQTLIDPLLDQDYISRSQDGQSPSLQVPVNELAQPSLQAAGIEVSACHMQTSQLDIQTSGPGNDVSSSQVNNGTPSLPLTVPLQQSPSVTTVSTEQSQPNAPACKLQTWVPGDVSSNQVNSDTPSLPLPVQLQQSSSVATAYTEQSQPNAPGCILQTSGPGDVASSYEVHNDTPSLPLAVQLQQPASVTTVSTEKNQPNAPACIQSNQERCNELLQLFEARTREPLEDHYVNICHSGQLPRNLFRHDAFQHSQVLVSTADPPSTEQNQPVVPANTCIDHEQRNDRHASFQQFEPVEDQVELLNHHDPLPGNQFRNTASQLNQVPAEPPSMEQRELLNYSVSRPNAQSLLHLPIEIGGSGSNLSNPRIMNTVPELSSRPPCNASVSFQISRQVCIDPLQNELGRIRTQEEHTIKMYEDEKMRLNYECEKELEEVRRKYNTMIQNAEGEFMQRKKALETNYNVVKLNRRLAVTFRLHCEAMTLEASKLQQGAPLGSMQQVCRLSSTQATQRPCP</sequence>
<evidence type="ECO:0000256" key="4">
    <source>
        <dbReference type="ARBA" id="ARBA00022801"/>
    </source>
</evidence>
<evidence type="ECO:0000256" key="2">
    <source>
        <dbReference type="ARBA" id="ARBA00004906"/>
    </source>
</evidence>
<feature type="compositionally biased region" description="Basic and acidic residues" evidence="6">
    <location>
        <begin position="713"/>
        <end position="726"/>
    </location>
</feature>
<dbReference type="PANTHER" id="PTHR46336:SF3">
    <property type="entry name" value="BTB_POZ DOMAIN-CONTAINING PROTEIN POB1"/>
    <property type="match status" value="1"/>
</dbReference>
<dbReference type="Gene3D" id="1.25.40.420">
    <property type="match status" value="1"/>
</dbReference>
<feature type="domain" description="BTB" evidence="7">
    <location>
        <begin position="133"/>
        <end position="202"/>
    </location>
</feature>
<organism evidence="9 10">
    <name type="scientific">Thalictrum thalictroides</name>
    <name type="common">Rue-anemone</name>
    <name type="synonym">Anemone thalictroides</name>
    <dbReference type="NCBI Taxonomy" id="46969"/>
    <lineage>
        <taxon>Eukaryota</taxon>
        <taxon>Viridiplantae</taxon>
        <taxon>Streptophyta</taxon>
        <taxon>Embryophyta</taxon>
        <taxon>Tracheophyta</taxon>
        <taxon>Spermatophyta</taxon>
        <taxon>Magnoliopsida</taxon>
        <taxon>Ranunculales</taxon>
        <taxon>Ranunculaceae</taxon>
        <taxon>Thalictroideae</taxon>
        <taxon>Thalictrum</taxon>
    </lineage>
</organism>
<feature type="region of interest" description="Disordered" evidence="6">
    <location>
        <begin position="558"/>
        <end position="681"/>
    </location>
</feature>
<feature type="domain" description="Helicase C-terminal" evidence="8">
    <location>
        <begin position="1415"/>
        <end position="1578"/>
    </location>
</feature>
<dbReference type="Pfam" id="PF07707">
    <property type="entry name" value="BACK"/>
    <property type="match status" value="1"/>
</dbReference>
<dbReference type="InterPro" id="IPR056882">
    <property type="entry name" value="MOM1_dom"/>
</dbReference>
<dbReference type="Proteomes" id="UP000554482">
    <property type="component" value="Unassembled WGS sequence"/>
</dbReference>
<name>A0A7J6UX42_THATH</name>
<evidence type="ECO:0000313" key="10">
    <source>
        <dbReference type="Proteomes" id="UP000554482"/>
    </source>
</evidence>
<evidence type="ECO:0000256" key="6">
    <source>
        <dbReference type="SAM" id="MobiDB-lite"/>
    </source>
</evidence>
<dbReference type="OrthoDB" id="45365at2759"/>
<dbReference type="Gene3D" id="3.40.50.300">
    <property type="entry name" value="P-loop containing nucleotide triphosphate hydrolases"/>
    <property type="match status" value="1"/>
</dbReference>
<dbReference type="SMART" id="SM00225">
    <property type="entry name" value="BTB"/>
    <property type="match status" value="1"/>
</dbReference>
<proteinExistence type="predicted"/>
<comment type="caution">
    <text evidence="9">The sequence shown here is derived from an EMBL/GenBank/DDBJ whole genome shotgun (WGS) entry which is preliminary data.</text>
</comment>
<dbReference type="SUPFAM" id="SSF52540">
    <property type="entry name" value="P-loop containing nucleoside triphosphate hydrolases"/>
    <property type="match status" value="1"/>
</dbReference>
<dbReference type="SMART" id="SM00875">
    <property type="entry name" value="BACK"/>
    <property type="match status" value="1"/>
</dbReference>
<feature type="compositionally biased region" description="Polar residues" evidence="6">
    <location>
        <begin position="1924"/>
        <end position="1933"/>
    </location>
</feature>
<dbReference type="PANTHER" id="PTHR46336">
    <property type="entry name" value="OS02G0260700 PROTEIN"/>
    <property type="match status" value="1"/>
</dbReference>
<dbReference type="SUPFAM" id="SSF54695">
    <property type="entry name" value="POZ domain"/>
    <property type="match status" value="1"/>
</dbReference>
<evidence type="ECO:0000256" key="1">
    <source>
        <dbReference type="ARBA" id="ARBA00002668"/>
    </source>
</evidence>
<gene>
    <name evidence="9" type="ORF">FRX31_033619</name>
</gene>
<feature type="compositionally biased region" description="Basic and acidic residues" evidence="6">
    <location>
        <begin position="560"/>
        <end position="570"/>
    </location>
</feature>
<dbReference type="FunFam" id="3.30.710.10:FF:000106">
    <property type="entry name" value="BTB/POZ domain-containing protein POB1"/>
    <property type="match status" value="1"/>
</dbReference>
<comment type="pathway">
    <text evidence="2">Protein modification; protein ubiquitination.</text>
</comment>
<dbReference type="CDD" id="cd18793">
    <property type="entry name" value="SF2_C_SNF"/>
    <property type="match status" value="1"/>
</dbReference>
<feature type="region of interest" description="Disordered" evidence="6">
    <location>
        <begin position="703"/>
        <end position="732"/>
    </location>
</feature>
<dbReference type="FunFam" id="1.25.40.420:FF:000008">
    <property type="entry name" value="BTB/POZ domain-containing protein POB1"/>
    <property type="match status" value="1"/>
</dbReference>
<feature type="coiled-coil region" evidence="5">
    <location>
        <begin position="2054"/>
        <end position="2081"/>
    </location>
</feature>
<feature type="compositionally biased region" description="Polar residues" evidence="6">
    <location>
        <begin position="605"/>
        <end position="616"/>
    </location>
</feature>
<dbReference type="Gene3D" id="3.30.710.10">
    <property type="entry name" value="Potassium Channel Kv1.1, Chain A"/>
    <property type="match status" value="1"/>
</dbReference>
<dbReference type="CDD" id="cd18186">
    <property type="entry name" value="BTB_POZ_ZBTB_KLHL-like"/>
    <property type="match status" value="1"/>
</dbReference>
<dbReference type="InterPro" id="IPR001650">
    <property type="entry name" value="Helicase_C-like"/>
</dbReference>
<accession>A0A7J6UX42</accession>
<dbReference type="GO" id="GO:0016787">
    <property type="term" value="F:hydrolase activity"/>
    <property type="evidence" value="ECO:0007669"/>
    <property type="project" value="UniProtKB-KW"/>
</dbReference>
<dbReference type="InterPro" id="IPR027417">
    <property type="entry name" value="P-loop_NTPase"/>
</dbReference>
<evidence type="ECO:0000259" key="7">
    <source>
        <dbReference type="PROSITE" id="PS50097"/>
    </source>
</evidence>
<evidence type="ECO:0000256" key="3">
    <source>
        <dbReference type="ARBA" id="ARBA00022786"/>
    </source>
</evidence>